<keyword evidence="2" id="KW-1185">Reference proteome</keyword>
<dbReference type="SUPFAM" id="SSF52540">
    <property type="entry name" value="P-loop containing nucleoside triphosphate hydrolases"/>
    <property type="match status" value="1"/>
</dbReference>
<dbReference type="InterPro" id="IPR027417">
    <property type="entry name" value="P-loop_NTPase"/>
</dbReference>
<reference evidence="1 2" key="1">
    <citation type="submission" date="2021-01" db="EMBL/GenBank/DDBJ databases">
        <title>Genome public.</title>
        <authorList>
            <person name="Liu C."/>
            <person name="Sun Q."/>
        </authorList>
    </citation>
    <scope>NUCLEOTIDE SEQUENCE [LARGE SCALE GENOMIC DNA]</scope>
    <source>
        <strain evidence="1 2">YIM B02515</strain>
    </source>
</reference>
<gene>
    <name evidence="1" type="ORF">JK636_14660</name>
</gene>
<dbReference type="Gene3D" id="3.40.50.300">
    <property type="entry name" value="P-loop containing nucleotide triphosphate hydrolases"/>
    <property type="match status" value="1"/>
</dbReference>
<dbReference type="Proteomes" id="UP000632377">
    <property type="component" value="Unassembled WGS sequence"/>
</dbReference>
<proteinExistence type="predicted"/>
<evidence type="ECO:0000313" key="2">
    <source>
        <dbReference type="Proteomes" id="UP000632377"/>
    </source>
</evidence>
<dbReference type="PANTHER" id="PTHR37816:SF3">
    <property type="entry name" value="MODULATES DNA TOPOLOGY"/>
    <property type="match status" value="1"/>
</dbReference>
<name>A0ABS1TCB3_9CLOT</name>
<accession>A0ABS1TCB3</accession>
<comment type="caution">
    <text evidence="1">The sequence shown here is derived from an EMBL/GenBank/DDBJ whole genome shotgun (WGS) entry which is preliminary data.</text>
</comment>
<dbReference type="PANTHER" id="PTHR37816">
    <property type="entry name" value="YALI0E33011P"/>
    <property type="match status" value="1"/>
</dbReference>
<sequence length="174" mass="20031">MKIIVIGCPGAGKSVLTKRINDFLHYPVLHLDKIYHTGGKNHITRDELVARVSDFASIHEKWIIDGNYISTLEMRVKLADTIIVLNIPSEICVSNAYKRAEENIEQGVNRNDMAEGFDYTVTEEFINFIKSFEVDTMPRIKTILTSFPDKNIKILSSYREVEEFTDILRKEYAE</sequence>
<evidence type="ECO:0000313" key="1">
    <source>
        <dbReference type="EMBL" id="MBL4936993.1"/>
    </source>
</evidence>
<organism evidence="1 2">
    <name type="scientific">Clostridium rhizosphaerae</name>
    <dbReference type="NCBI Taxonomy" id="2803861"/>
    <lineage>
        <taxon>Bacteria</taxon>
        <taxon>Bacillati</taxon>
        <taxon>Bacillota</taxon>
        <taxon>Clostridia</taxon>
        <taxon>Eubacteriales</taxon>
        <taxon>Clostridiaceae</taxon>
        <taxon>Clostridium</taxon>
    </lineage>
</organism>
<protein>
    <submittedName>
        <fullName evidence="1">Topology modulation protein</fullName>
    </submittedName>
</protein>
<dbReference type="RefSeq" id="WP_202749750.1">
    <property type="nucleotide sequence ID" value="NZ_JAESWC010000009.1"/>
</dbReference>
<dbReference type="InterPro" id="IPR052922">
    <property type="entry name" value="Cytidylate_Kinase-2"/>
</dbReference>
<dbReference type="EMBL" id="JAESWC010000009">
    <property type="protein sequence ID" value="MBL4936993.1"/>
    <property type="molecule type" value="Genomic_DNA"/>
</dbReference>